<dbReference type="PROSITE" id="PS50005">
    <property type="entry name" value="TPR"/>
    <property type="match status" value="1"/>
</dbReference>
<dbReference type="GO" id="GO:0006493">
    <property type="term" value="P:protein O-linked glycosylation"/>
    <property type="evidence" value="ECO:0007669"/>
    <property type="project" value="InterPro"/>
</dbReference>
<dbReference type="STRING" id="76731.RD2015_3249"/>
<dbReference type="InterPro" id="IPR011990">
    <property type="entry name" value="TPR-like_helical_dom_sf"/>
</dbReference>
<keyword evidence="1" id="KW-0449">Lipoprotein</keyword>
<protein>
    <submittedName>
        <fullName evidence="1">Lipoprotein NlpI</fullName>
    </submittedName>
</protein>
<reference evidence="1 2" key="1">
    <citation type="submission" date="2015-12" db="EMBL/GenBank/DDBJ databases">
        <title>Complete genome of Roseateles depolymerans KCTC 42856.</title>
        <authorList>
            <person name="Kim K.M."/>
        </authorList>
    </citation>
    <scope>NUCLEOTIDE SEQUENCE [LARGE SCALE GENOMIC DNA]</scope>
    <source>
        <strain evidence="1 2">KCTC 42856</strain>
    </source>
</reference>
<dbReference type="SUPFAM" id="SSF48452">
    <property type="entry name" value="TPR-like"/>
    <property type="match status" value="1"/>
</dbReference>
<dbReference type="InterPro" id="IPR037919">
    <property type="entry name" value="OGT"/>
</dbReference>
<name>A0A0U3MJK1_9BURK</name>
<dbReference type="AlphaFoldDB" id="A0A0U3MJK1"/>
<keyword evidence="2" id="KW-1185">Reference proteome</keyword>
<dbReference type="InterPro" id="IPR019734">
    <property type="entry name" value="TPR_rpt"/>
</dbReference>
<dbReference type="Pfam" id="PF13432">
    <property type="entry name" value="TPR_16"/>
    <property type="match status" value="1"/>
</dbReference>
<dbReference type="PANTHER" id="PTHR44366">
    <property type="entry name" value="UDP-N-ACETYLGLUCOSAMINE--PEPTIDE N-ACETYLGLUCOSAMINYLTRANSFERASE 110 KDA SUBUNIT"/>
    <property type="match status" value="1"/>
</dbReference>
<evidence type="ECO:0000313" key="1">
    <source>
        <dbReference type="EMBL" id="ALV07708.1"/>
    </source>
</evidence>
<dbReference type="Proteomes" id="UP000060699">
    <property type="component" value="Chromosome"/>
</dbReference>
<evidence type="ECO:0000313" key="2">
    <source>
        <dbReference type="Proteomes" id="UP000060699"/>
    </source>
</evidence>
<dbReference type="EMBL" id="CP013729">
    <property type="protein sequence ID" value="ALV07708.1"/>
    <property type="molecule type" value="Genomic_DNA"/>
</dbReference>
<sequence precursor="true">MPKFHALFHSCCIALALLSSTAVHAAALEDAQALWAAGKRDLAIKAAEDGLKATPDDPRLRFALGTMLMEQRQLERARVIFTALIEEYPDLADPYNNLAVIHAARGEYEAARQQLMRALELQPDHAQAQENLGDVLMRLAQQAYERALKQALGDDSALRLKLQRVSDLNNGKRPAS</sequence>
<dbReference type="SMART" id="SM00028">
    <property type="entry name" value="TPR"/>
    <property type="match status" value="3"/>
</dbReference>
<organism evidence="1 2">
    <name type="scientific">Roseateles depolymerans</name>
    <dbReference type="NCBI Taxonomy" id="76731"/>
    <lineage>
        <taxon>Bacteria</taxon>
        <taxon>Pseudomonadati</taxon>
        <taxon>Pseudomonadota</taxon>
        <taxon>Betaproteobacteria</taxon>
        <taxon>Burkholderiales</taxon>
        <taxon>Sphaerotilaceae</taxon>
        <taxon>Roseateles</taxon>
    </lineage>
</organism>
<dbReference type="KEGG" id="rdp:RD2015_3249"/>
<proteinExistence type="predicted"/>
<dbReference type="PROSITE" id="PS50293">
    <property type="entry name" value="TPR_REGION"/>
    <property type="match status" value="1"/>
</dbReference>
<dbReference type="GO" id="GO:0097363">
    <property type="term" value="F:protein O-acetylglucosaminyltransferase activity"/>
    <property type="evidence" value="ECO:0007669"/>
    <property type="project" value="TreeGrafter"/>
</dbReference>
<dbReference type="OrthoDB" id="5294075at2"/>
<dbReference type="PANTHER" id="PTHR44366:SF1">
    <property type="entry name" value="UDP-N-ACETYLGLUCOSAMINE--PEPTIDE N-ACETYLGLUCOSAMINYLTRANSFERASE 110 KDA SUBUNIT"/>
    <property type="match status" value="1"/>
</dbReference>
<accession>A0A0U3MJK1</accession>
<gene>
    <name evidence="1" type="ORF">RD2015_3249</name>
</gene>
<dbReference type="Pfam" id="PF13414">
    <property type="entry name" value="TPR_11"/>
    <property type="match status" value="1"/>
</dbReference>
<dbReference type="Gene3D" id="1.25.40.10">
    <property type="entry name" value="Tetratricopeptide repeat domain"/>
    <property type="match status" value="1"/>
</dbReference>
<dbReference type="RefSeq" id="WP_058935773.1">
    <property type="nucleotide sequence ID" value="NZ_CP013729.1"/>
</dbReference>